<dbReference type="GO" id="GO:0020037">
    <property type="term" value="F:heme binding"/>
    <property type="evidence" value="ECO:0007669"/>
    <property type="project" value="InterPro"/>
</dbReference>
<dbReference type="AlphaFoldDB" id="Q2JC47"/>
<dbReference type="SUPFAM" id="SSF48264">
    <property type="entry name" value="Cytochrome P450"/>
    <property type="match status" value="1"/>
</dbReference>
<accession>Q2JC47</accession>
<reference evidence="8 9" key="1">
    <citation type="journal article" date="2007" name="Genome Res.">
        <title>Genome characteristics of facultatively symbiotic Frankia sp. strains reflect host range and host plant biogeography.</title>
        <authorList>
            <person name="Normand P."/>
            <person name="Lapierre P."/>
            <person name="Tisa L.S."/>
            <person name="Gogarten J.P."/>
            <person name="Alloisio N."/>
            <person name="Bagnarol E."/>
            <person name="Bassi C.A."/>
            <person name="Berry A.M."/>
            <person name="Bickhart D.M."/>
            <person name="Choisne N."/>
            <person name="Couloux A."/>
            <person name="Cournoyer B."/>
            <person name="Cruveiller S."/>
            <person name="Daubin V."/>
            <person name="Demange N."/>
            <person name="Francino M.P."/>
            <person name="Goltsman E."/>
            <person name="Huang Y."/>
            <person name="Kopp O.R."/>
            <person name="Labarre L."/>
            <person name="Lapidus A."/>
            <person name="Lavire C."/>
            <person name="Marechal J."/>
            <person name="Martinez M."/>
            <person name="Mastronunzio J.E."/>
            <person name="Mullin B.C."/>
            <person name="Niemann J."/>
            <person name="Pujic P."/>
            <person name="Rawnsley T."/>
            <person name="Rouy Z."/>
            <person name="Schenowitz C."/>
            <person name="Sellstedt A."/>
            <person name="Tavares F."/>
            <person name="Tomkins J.P."/>
            <person name="Vallenet D."/>
            <person name="Valverde C."/>
            <person name="Wall L.G."/>
            <person name="Wang Y."/>
            <person name="Medigue C."/>
            <person name="Benson D.R."/>
        </authorList>
    </citation>
    <scope>NUCLEOTIDE SEQUENCE [LARGE SCALE GENOMIC DNA]</scope>
    <source>
        <strain evidence="9">DSM 45818 / CECT 9043 / CcI3</strain>
    </source>
</reference>
<dbReference type="GO" id="GO:0005506">
    <property type="term" value="F:iron ion binding"/>
    <property type="evidence" value="ECO:0007669"/>
    <property type="project" value="InterPro"/>
</dbReference>
<evidence type="ECO:0000256" key="6">
    <source>
        <dbReference type="ARBA" id="ARBA00023033"/>
    </source>
</evidence>
<dbReference type="InterPro" id="IPR017972">
    <property type="entry name" value="Cyt_P450_CS"/>
</dbReference>
<evidence type="ECO:0000256" key="1">
    <source>
        <dbReference type="ARBA" id="ARBA00010617"/>
    </source>
</evidence>
<keyword evidence="4 7" id="KW-0560">Oxidoreductase</keyword>
<dbReference type="OrthoDB" id="5241086at2"/>
<dbReference type="CDD" id="cd20625">
    <property type="entry name" value="CYP164-like"/>
    <property type="match status" value="1"/>
</dbReference>
<keyword evidence="2 7" id="KW-0349">Heme</keyword>
<dbReference type="GO" id="GO:0006707">
    <property type="term" value="P:cholesterol catabolic process"/>
    <property type="evidence" value="ECO:0007669"/>
    <property type="project" value="TreeGrafter"/>
</dbReference>
<gene>
    <name evidence="8" type="ordered locus">Francci3_1769</name>
</gene>
<dbReference type="EMBL" id="CP000249">
    <property type="protein sequence ID" value="ABD11145.1"/>
    <property type="molecule type" value="Genomic_DNA"/>
</dbReference>
<keyword evidence="5 7" id="KW-0408">Iron</keyword>
<dbReference type="PRINTS" id="PR00359">
    <property type="entry name" value="BP450"/>
</dbReference>
<dbReference type="InterPro" id="IPR002397">
    <property type="entry name" value="Cyt_P450_B"/>
</dbReference>
<evidence type="ECO:0000256" key="3">
    <source>
        <dbReference type="ARBA" id="ARBA00022723"/>
    </source>
</evidence>
<dbReference type="STRING" id="106370.Francci3_1769"/>
<keyword evidence="3 7" id="KW-0479">Metal-binding</keyword>
<dbReference type="PANTHER" id="PTHR46696">
    <property type="entry name" value="P450, PUTATIVE (EUROFUNG)-RELATED"/>
    <property type="match status" value="1"/>
</dbReference>
<dbReference type="eggNOG" id="COG2124">
    <property type="taxonomic scope" value="Bacteria"/>
</dbReference>
<evidence type="ECO:0000313" key="9">
    <source>
        <dbReference type="Proteomes" id="UP000001937"/>
    </source>
</evidence>
<dbReference type="Gene3D" id="1.10.630.10">
    <property type="entry name" value="Cytochrome P450"/>
    <property type="match status" value="1"/>
</dbReference>
<dbReference type="Proteomes" id="UP000001937">
    <property type="component" value="Chromosome"/>
</dbReference>
<evidence type="ECO:0000256" key="5">
    <source>
        <dbReference type="ARBA" id="ARBA00023004"/>
    </source>
</evidence>
<keyword evidence="9" id="KW-1185">Reference proteome</keyword>
<organism evidence="8 9">
    <name type="scientific">Frankia casuarinae (strain DSM 45818 / CECT 9043 / HFP020203 / CcI3)</name>
    <dbReference type="NCBI Taxonomy" id="106370"/>
    <lineage>
        <taxon>Bacteria</taxon>
        <taxon>Bacillati</taxon>
        <taxon>Actinomycetota</taxon>
        <taxon>Actinomycetes</taxon>
        <taxon>Frankiales</taxon>
        <taxon>Frankiaceae</taxon>
        <taxon>Frankia</taxon>
    </lineage>
</organism>
<dbReference type="RefSeq" id="WP_011436207.1">
    <property type="nucleotide sequence ID" value="NC_007777.1"/>
</dbReference>
<protein>
    <submittedName>
        <fullName evidence="8">Cytochrome P450</fullName>
    </submittedName>
</protein>
<evidence type="ECO:0000256" key="2">
    <source>
        <dbReference type="ARBA" id="ARBA00022617"/>
    </source>
</evidence>
<dbReference type="PANTHER" id="PTHR46696:SF4">
    <property type="entry name" value="BIOTIN BIOSYNTHESIS CYTOCHROME P450"/>
    <property type="match status" value="1"/>
</dbReference>
<evidence type="ECO:0000313" key="8">
    <source>
        <dbReference type="EMBL" id="ABD11145.1"/>
    </source>
</evidence>
<dbReference type="KEGG" id="fra:Francci3_1769"/>
<name>Q2JC47_FRACC</name>
<evidence type="ECO:0000256" key="4">
    <source>
        <dbReference type="ARBA" id="ARBA00023002"/>
    </source>
</evidence>
<dbReference type="Pfam" id="PF00067">
    <property type="entry name" value="p450"/>
    <property type="match status" value="1"/>
</dbReference>
<dbReference type="HOGENOM" id="CLU_033716_0_2_11"/>
<evidence type="ECO:0000256" key="7">
    <source>
        <dbReference type="RuleBase" id="RU000461"/>
    </source>
</evidence>
<dbReference type="GO" id="GO:0008395">
    <property type="term" value="F:steroid hydroxylase activity"/>
    <property type="evidence" value="ECO:0007669"/>
    <property type="project" value="TreeGrafter"/>
</dbReference>
<comment type="similarity">
    <text evidence="1 7">Belongs to the cytochrome P450 family.</text>
</comment>
<dbReference type="PROSITE" id="PS00086">
    <property type="entry name" value="CYTOCHROME_P450"/>
    <property type="match status" value="1"/>
</dbReference>
<keyword evidence="6 7" id="KW-0503">Monooxygenase</keyword>
<dbReference type="FunFam" id="1.10.630.10:FF:000018">
    <property type="entry name" value="Cytochrome P450 monooxygenase"/>
    <property type="match status" value="1"/>
</dbReference>
<proteinExistence type="inferred from homology"/>
<dbReference type="PhylomeDB" id="Q2JC47"/>
<dbReference type="InterPro" id="IPR001128">
    <property type="entry name" value="Cyt_P450"/>
</dbReference>
<dbReference type="GO" id="GO:0036199">
    <property type="term" value="F:cholest-4-en-3-one 26-monooxygenase activity"/>
    <property type="evidence" value="ECO:0007669"/>
    <property type="project" value="TreeGrafter"/>
</dbReference>
<sequence>MATLPDLGDADALRDWHTSFRAIREHQRMYWDDAVGAWLVTRHADVEMGLYDHRLSSQGPTSFMAQLSAEDLAKFADLQRFYESWMVFSNEPYHTVVRGSVQRVLTPRAVQKRQEAVRAAARSLLDRARAEVVDVNSDFARPLATAVISEVLGVPEQEWDNCSRWSHHIIDFISAPQPDASRAMAAAESYDQMCDYVYHLVEEHRRTGRDDSPMLAVADVGAHAVVGTFAQFMTGGCDPISAAIANAVATLLAHPDQMQRLERDRSLIPTAIEEFIRYESPFTLVPRVVTEPMTVAGQHLHEGSRVLFMLLAANRDPGVFERPDEVDVGRSPNPHLGFGKGSHYCIGAGLARLEMTESIEAIIDMAPNLELAGQVEWSSSLGLRSAVKLPVSVSR</sequence>
<dbReference type="InterPro" id="IPR036396">
    <property type="entry name" value="Cyt_P450_sf"/>
</dbReference>